<protein>
    <recommendedName>
        <fullName evidence="5">Calcium-binding protein</fullName>
    </recommendedName>
</protein>
<dbReference type="PANTHER" id="PTHR38340:SF1">
    <property type="entry name" value="S-LAYER PROTEIN"/>
    <property type="match status" value="1"/>
</dbReference>
<dbReference type="PRINTS" id="PR00313">
    <property type="entry name" value="CABNDNGRPT"/>
</dbReference>
<sequence length="303" mass="31077">MAKINVVSTDAGFDMGALTFGVLTEWFYWQHVSTNAVFTSSQANDGTGVDPTITGIERLQVTGTGLTYSINDGALAITGGTIETFKLMTDGVTKVTGTELNLNGAAMTQALVAILLGGPDETMDLILQGDDSITGGTFGDTLTGYAGNDSLLGGAGADSILGGEGNDLLKGQKGADRLEGGNGNDTLSGSDGADLLTGGDGADVFLFDAKLKANVDAIADFNVVDDQIHLENAIFTKIGKLGTLKAGAYVEGTKAKDAGDRIIYDEATGRIWYDADGNGNGKAVLFANVAGGTDLTNADFHIV</sequence>
<dbReference type="InterPro" id="IPR050557">
    <property type="entry name" value="RTX_toxin/Mannuronan_C5-epim"/>
</dbReference>
<dbReference type="PANTHER" id="PTHR38340">
    <property type="entry name" value="S-LAYER PROTEIN"/>
    <property type="match status" value="1"/>
</dbReference>
<reference evidence="3" key="2">
    <citation type="submission" date="2020-09" db="EMBL/GenBank/DDBJ databases">
        <authorList>
            <person name="Sun Q."/>
            <person name="Kim S."/>
        </authorList>
    </citation>
    <scope>NUCLEOTIDE SEQUENCE</scope>
    <source>
        <strain evidence="3">KCTC 23310</strain>
    </source>
</reference>
<dbReference type="AlphaFoldDB" id="A0A918TLA2"/>
<accession>A0A918TLA2</accession>
<keyword evidence="2" id="KW-0964">Secreted</keyword>
<evidence type="ECO:0000256" key="1">
    <source>
        <dbReference type="ARBA" id="ARBA00004613"/>
    </source>
</evidence>
<dbReference type="PROSITE" id="PS00330">
    <property type="entry name" value="HEMOLYSIN_CALCIUM"/>
    <property type="match status" value="2"/>
</dbReference>
<comment type="subcellular location">
    <subcellularLocation>
        <location evidence="1">Secreted</location>
    </subcellularLocation>
</comment>
<proteinExistence type="predicted"/>
<comment type="caution">
    <text evidence="3">The sequence shown here is derived from an EMBL/GenBank/DDBJ whole genome shotgun (WGS) entry which is preliminary data.</text>
</comment>
<keyword evidence="4" id="KW-1185">Reference proteome</keyword>
<dbReference type="InterPro" id="IPR011049">
    <property type="entry name" value="Serralysin-like_metalloprot_C"/>
</dbReference>
<evidence type="ECO:0008006" key="5">
    <source>
        <dbReference type="Google" id="ProtNLM"/>
    </source>
</evidence>
<evidence type="ECO:0000256" key="2">
    <source>
        <dbReference type="ARBA" id="ARBA00022525"/>
    </source>
</evidence>
<dbReference type="GO" id="GO:0005509">
    <property type="term" value="F:calcium ion binding"/>
    <property type="evidence" value="ECO:0007669"/>
    <property type="project" value="InterPro"/>
</dbReference>
<dbReference type="Pfam" id="PF00353">
    <property type="entry name" value="HemolysinCabind"/>
    <property type="match status" value="1"/>
</dbReference>
<dbReference type="EMBL" id="BMYJ01000003">
    <property type="protein sequence ID" value="GHC50032.1"/>
    <property type="molecule type" value="Genomic_DNA"/>
</dbReference>
<dbReference type="GO" id="GO:0005576">
    <property type="term" value="C:extracellular region"/>
    <property type="evidence" value="ECO:0007669"/>
    <property type="project" value="UniProtKB-SubCell"/>
</dbReference>
<dbReference type="InterPro" id="IPR001343">
    <property type="entry name" value="Hemolysn_Ca-bd"/>
</dbReference>
<dbReference type="SUPFAM" id="SSF51120">
    <property type="entry name" value="beta-Roll"/>
    <property type="match status" value="1"/>
</dbReference>
<reference evidence="3" key="1">
    <citation type="journal article" date="2014" name="Int. J. Syst. Evol. Microbiol.">
        <title>Complete genome sequence of Corynebacterium casei LMG S-19264T (=DSM 44701T), isolated from a smear-ripened cheese.</title>
        <authorList>
            <consortium name="US DOE Joint Genome Institute (JGI-PGF)"/>
            <person name="Walter F."/>
            <person name="Albersmeier A."/>
            <person name="Kalinowski J."/>
            <person name="Ruckert C."/>
        </authorList>
    </citation>
    <scope>NUCLEOTIDE SEQUENCE</scope>
    <source>
        <strain evidence="3">KCTC 23310</strain>
    </source>
</reference>
<gene>
    <name evidence="3" type="ORF">GCM10007315_10250</name>
</gene>
<evidence type="ECO:0000313" key="3">
    <source>
        <dbReference type="EMBL" id="GHC50032.1"/>
    </source>
</evidence>
<dbReference type="InterPro" id="IPR018511">
    <property type="entry name" value="Hemolysin-typ_Ca-bd_CS"/>
</dbReference>
<dbReference type="Proteomes" id="UP000638981">
    <property type="component" value="Unassembled WGS sequence"/>
</dbReference>
<dbReference type="RefSeq" id="WP_189410563.1">
    <property type="nucleotide sequence ID" value="NZ_BMYJ01000003.1"/>
</dbReference>
<organism evidence="3 4">
    <name type="scientific">Neogemmobacter tilapiae</name>
    <dbReference type="NCBI Taxonomy" id="875041"/>
    <lineage>
        <taxon>Bacteria</taxon>
        <taxon>Pseudomonadati</taxon>
        <taxon>Pseudomonadota</taxon>
        <taxon>Alphaproteobacteria</taxon>
        <taxon>Rhodobacterales</taxon>
        <taxon>Paracoccaceae</taxon>
        <taxon>Neogemmobacter</taxon>
    </lineage>
</organism>
<dbReference type="Gene3D" id="2.150.10.10">
    <property type="entry name" value="Serralysin-like metalloprotease, C-terminal"/>
    <property type="match status" value="1"/>
</dbReference>
<evidence type="ECO:0000313" key="4">
    <source>
        <dbReference type="Proteomes" id="UP000638981"/>
    </source>
</evidence>
<name>A0A918TLA2_9RHOB</name>